<feature type="region of interest" description="Disordered" evidence="1">
    <location>
        <begin position="38"/>
        <end position="88"/>
    </location>
</feature>
<reference evidence="2" key="1">
    <citation type="submission" date="2018-07" db="EMBL/GenBank/DDBJ databases">
        <title>Comparative genomics of catfishes provides insights into carnivory and benthic adaptation.</title>
        <authorList>
            <person name="Zhang Y."/>
            <person name="Wang D."/>
            <person name="Peng Z."/>
            <person name="Zheng S."/>
            <person name="Shao F."/>
            <person name="Tao W."/>
        </authorList>
    </citation>
    <scope>NUCLEOTIDE SEQUENCE</scope>
    <source>
        <strain evidence="2">Chongqing</strain>
    </source>
</reference>
<feature type="compositionally biased region" description="Polar residues" evidence="1">
    <location>
        <begin position="45"/>
        <end position="55"/>
    </location>
</feature>
<accession>A0AAD5AY87</accession>
<feature type="region of interest" description="Disordered" evidence="1">
    <location>
        <begin position="101"/>
        <end position="122"/>
    </location>
</feature>
<evidence type="ECO:0000313" key="2">
    <source>
        <dbReference type="EMBL" id="KAI5625223.1"/>
    </source>
</evidence>
<dbReference type="EMBL" id="MU551567">
    <property type="protein sequence ID" value="KAI5625223.1"/>
    <property type="molecule type" value="Genomic_DNA"/>
</dbReference>
<evidence type="ECO:0000313" key="3">
    <source>
        <dbReference type="Proteomes" id="UP001205998"/>
    </source>
</evidence>
<protein>
    <submittedName>
        <fullName evidence="2">Hemogen isoform X1</fullName>
    </submittedName>
</protein>
<organism evidence="2 3">
    <name type="scientific">Silurus asotus</name>
    <name type="common">Amur catfish</name>
    <name type="synonym">Parasilurus asotus</name>
    <dbReference type="NCBI Taxonomy" id="30991"/>
    <lineage>
        <taxon>Eukaryota</taxon>
        <taxon>Metazoa</taxon>
        <taxon>Chordata</taxon>
        <taxon>Craniata</taxon>
        <taxon>Vertebrata</taxon>
        <taxon>Euteleostomi</taxon>
        <taxon>Actinopterygii</taxon>
        <taxon>Neopterygii</taxon>
        <taxon>Teleostei</taxon>
        <taxon>Ostariophysi</taxon>
        <taxon>Siluriformes</taxon>
        <taxon>Siluridae</taxon>
        <taxon>Silurus</taxon>
    </lineage>
</organism>
<proteinExistence type="predicted"/>
<evidence type="ECO:0000256" key="1">
    <source>
        <dbReference type="SAM" id="MobiDB-lite"/>
    </source>
</evidence>
<keyword evidence="3" id="KW-1185">Reference proteome</keyword>
<dbReference type="AlphaFoldDB" id="A0AAD5AY87"/>
<feature type="compositionally biased region" description="Pro residues" evidence="1">
    <location>
        <begin position="102"/>
        <end position="114"/>
    </location>
</feature>
<dbReference type="Proteomes" id="UP001205998">
    <property type="component" value="Unassembled WGS sequence"/>
</dbReference>
<comment type="caution">
    <text evidence="2">The sequence shown here is derived from an EMBL/GenBank/DDBJ whole genome shotgun (WGS) entry which is preliminary data.</text>
</comment>
<name>A0AAD5AY87_SILAS</name>
<gene>
    <name evidence="2" type="ORF">C0J50_15338</name>
</gene>
<sequence>MEETFEEKVLMEVKVPDDEQAGIGRRLRDRDLLRKRKAEAEERATNQWVYGAQSSKRAKRETNNVSRKKGRPRKNVTEMPEVQDVGEIDTPRHAEEMITAPYPAPVPAPVPDPVSAPISDSIPAQDTALDLPRMPALVPVPIPLSAPDVTPSKMKPSSEALLQEVLIEDLGSDEDEDKAVSEDKLVIDQGVEEPSAIDVAEQTKVFSDTVLASPESESLPGNLI</sequence>